<dbReference type="GO" id="GO:0020037">
    <property type="term" value="F:heme binding"/>
    <property type="evidence" value="ECO:0007669"/>
    <property type="project" value="InterPro"/>
</dbReference>
<evidence type="ECO:0000256" key="16">
    <source>
        <dbReference type="SAM" id="Phobius"/>
    </source>
</evidence>
<dbReference type="OrthoDB" id="2789670at2759"/>
<dbReference type="InterPro" id="IPR036396">
    <property type="entry name" value="Cyt_P450_sf"/>
</dbReference>
<organism evidence="17 18">
    <name type="scientific">Drosophila kikkawai</name>
    <name type="common">Fruit fly</name>
    <dbReference type="NCBI Taxonomy" id="30033"/>
    <lineage>
        <taxon>Eukaryota</taxon>
        <taxon>Metazoa</taxon>
        <taxon>Ecdysozoa</taxon>
        <taxon>Arthropoda</taxon>
        <taxon>Hexapoda</taxon>
        <taxon>Insecta</taxon>
        <taxon>Pterygota</taxon>
        <taxon>Neoptera</taxon>
        <taxon>Endopterygota</taxon>
        <taxon>Diptera</taxon>
        <taxon>Brachycera</taxon>
        <taxon>Muscomorpha</taxon>
        <taxon>Ephydroidea</taxon>
        <taxon>Drosophilidae</taxon>
        <taxon>Drosophila</taxon>
        <taxon>Sophophora</taxon>
    </lineage>
</organism>
<keyword evidence="9" id="KW-0492">Microsome</keyword>
<keyword evidence="6 14" id="KW-0349">Heme</keyword>
<dbReference type="AlphaFoldDB" id="A0A6P4ITX2"/>
<evidence type="ECO:0000313" key="18">
    <source>
        <dbReference type="RefSeq" id="XP_017031990.1"/>
    </source>
</evidence>
<sequence length="502" mass="58146">MDPVGWALSSIAILLALIYRFLTWNFDHWRKKGIRTAPTWPLVGSFPSIFTRRRNIAYDYDDIYEQFKDTDKIVGVFNTRVPQLLVTCPEYIYKIYATDFRSFHNNEWEKFLDKKTDKILGNNPFLLTGDEWKEKRSEITPGLSPNRVKAVYPISQSVCKKFVDFIRRQQNIATSQGLDAMELSLCYTTEVVSDCVLGISAQSFGDTRTPMVRMTQRVFNSSFGFIFFNMLANLWPTIRKFYSVAFFNKEAVEFFSDIIRRCITLRQTSPTQHRDDFLNYMLQLQEKKGLDTEELTTHTMTLLTDGFETTAMVLAHTLLMLARHPEKQQKVLQEIGNADFTFDQLTDLPYLEACLHETLRLFSPQVAARKKVTESYDFVNKNGVTLRANPGDVVTIPVKAIHHDPQYYENPDSFKPERFLEANGGVKEYRERGVYLAFGNGPRICPGMRFALTQIKTALVEIVRHFEIKVNPKTRSDDQIDNTFFMATLKGGIWLDFKERRG</sequence>
<dbReference type="GO" id="GO:0004497">
    <property type="term" value="F:monooxygenase activity"/>
    <property type="evidence" value="ECO:0007669"/>
    <property type="project" value="UniProtKB-KW"/>
</dbReference>
<dbReference type="CDD" id="cd11056">
    <property type="entry name" value="CYP6-like"/>
    <property type="match status" value="1"/>
</dbReference>
<dbReference type="GeneID" id="108081355"/>
<evidence type="ECO:0000256" key="2">
    <source>
        <dbReference type="ARBA" id="ARBA00003690"/>
    </source>
</evidence>
<keyword evidence="11 14" id="KW-0408">Iron</keyword>
<dbReference type="Gene3D" id="1.10.630.10">
    <property type="entry name" value="Cytochrome P450"/>
    <property type="match status" value="1"/>
</dbReference>
<feature type="transmembrane region" description="Helical" evidence="16">
    <location>
        <begin position="218"/>
        <end position="238"/>
    </location>
</feature>
<keyword evidence="16" id="KW-1133">Transmembrane helix</keyword>
<comment type="subcellular location">
    <subcellularLocation>
        <location evidence="4">Endoplasmic reticulum membrane</location>
        <topology evidence="4">Peripheral membrane protein</topology>
    </subcellularLocation>
    <subcellularLocation>
        <location evidence="3">Microsome membrane</location>
        <topology evidence="3">Peripheral membrane protein</topology>
    </subcellularLocation>
</comment>
<dbReference type="RefSeq" id="XP_017031990.1">
    <property type="nucleotide sequence ID" value="XM_017176501.1"/>
</dbReference>
<dbReference type="PANTHER" id="PTHR24292:SF84">
    <property type="entry name" value="CYTOCHROME P450 28A5-RELATED"/>
    <property type="match status" value="1"/>
</dbReference>
<dbReference type="InterPro" id="IPR002401">
    <property type="entry name" value="Cyt_P450_E_grp-I"/>
</dbReference>
<dbReference type="PROSITE" id="PS00086">
    <property type="entry name" value="CYTOCHROME_P450"/>
    <property type="match status" value="1"/>
</dbReference>
<evidence type="ECO:0000256" key="12">
    <source>
        <dbReference type="ARBA" id="ARBA00023033"/>
    </source>
</evidence>
<keyword evidence="7 14" id="KW-0479">Metal-binding</keyword>
<dbReference type="Pfam" id="PF00067">
    <property type="entry name" value="p450"/>
    <property type="match status" value="1"/>
</dbReference>
<dbReference type="FunFam" id="1.10.630.10:FF:000182">
    <property type="entry name" value="Cytochrome P450 3A4"/>
    <property type="match status" value="1"/>
</dbReference>
<dbReference type="PANTHER" id="PTHR24292">
    <property type="entry name" value="CYTOCHROME P450"/>
    <property type="match status" value="1"/>
</dbReference>
<feature type="transmembrane region" description="Helical" evidence="16">
    <location>
        <begin position="6"/>
        <end position="22"/>
    </location>
</feature>
<dbReference type="Proteomes" id="UP001652661">
    <property type="component" value="Chromosome 2L"/>
</dbReference>
<evidence type="ECO:0000256" key="14">
    <source>
        <dbReference type="PIRSR" id="PIRSR602401-1"/>
    </source>
</evidence>
<dbReference type="InterPro" id="IPR017972">
    <property type="entry name" value="Cyt_P450_CS"/>
</dbReference>
<dbReference type="InterPro" id="IPR001128">
    <property type="entry name" value="Cyt_P450"/>
</dbReference>
<keyword evidence="16" id="KW-0812">Transmembrane</keyword>
<gene>
    <name evidence="18" type="primary">LOC108081355</name>
</gene>
<keyword evidence="12 15" id="KW-0503">Monooxygenase</keyword>
<evidence type="ECO:0000256" key="7">
    <source>
        <dbReference type="ARBA" id="ARBA00022723"/>
    </source>
</evidence>
<dbReference type="SUPFAM" id="SSF48264">
    <property type="entry name" value="Cytochrome P450"/>
    <property type="match status" value="1"/>
</dbReference>
<protein>
    <submittedName>
        <fullName evidence="18">Probable cytochrome P450 28d2</fullName>
    </submittedName>
</protein>
<keyword evidence="13 16" id="KW-0472">Membrane</keyword>
<dbReference type="InterPro" id="IPR050476">
    <property type="entry name" value="Insect_CytP450_Detox"/>
</dbReference>
<evidence type="ECO:0000256" key="5">
    <source>
        <dbReference type="ARBA" id="ARBA00010617"/>
    </source>
</evidence>
<name>A0A6P4ITX2_DROKI</name>
<reference evidence="17" key="1">
    <citation type="submission" date="2025-05" db="UniProtKB">
        <authorList>
            <consortium name="RefSeq"/>
        </authorList>
    </citation>
    <scope>NUCLEOTIDE SEQUENCE [LARGE SCALE GENOMIC DNA]</scope>
    <source>
        <strain evidence="17">14028-0561.14</strain>
    </source>
</reference>
<keyword evidence="8" id="KW-0256">Endoplasmic reticulum</keyword>
<evidence type="ECO:0000256" key="11">
    <source>
        <dbReference type="ARBA" id="ARBA00023004"/>
    </source>
</evidence>
<evidence type="ECO:0000256" key="1">
    <source>
        <dbReference type="ARBA" id="ARBA00001971"/>
    </source>
</evidence>
<feature type="binding site" description="axial binding residue" evidence="14">
    <location>
        <position position="445"/>
    </location>
    <ligand>
        <name>heme</name>
        <dbReference type="ChEBI" id="CHEBI:30413"/>
    </ligand>
    <ligandPart>
        <name>Fe</name>
        <dbReference type="ChEBI" id="CHEBI:18248"/>
    </ligandPart>
</feature>
<comment type="similarity">
    <text evidence="5 15">Belongs to the cytochrome P450 family.</text>
</comment>
<accession>A0A6P4ITX2</accession>
<keyword evidence="17" id="KW-1185">Reference proteome</keyword>
<dbReference type="PRINTS" id="PR00385">
    <property type="entry name" value="P450"/>
</dbReference>
<evidence type="ECO:0000256" key="3">
    <source>
        <dbReference type="ARBA" id="ARBA00004174"/>
    </source>
</evidence>
<dbReference type="GO" id="GO:0016705">
    <property type="term" value="F:oxidoreductase activity, acting on paired donors, with incorporation or reduction of molecular oxygen"/>
    <property type="evidence" value="ECO:0007669"/>
    <property type="project" value="InterPro"/>
</dbReference>
<keyword evidence="10 15" id="KW-0560">Oxidoreductase</keyword>
<evidence type="ECO:0000256" key="15">
    <source>
        <dbReference type="RuleBase" id="RU000461"/>
    </source>
</evidence>
<evidence type="ECO:0000256" key="8">
    <source>
        <dbReference type="ARBA" id="ARBA00022824"/>
    </source>
</evidence>
<dbReference type="GO" id="GO:0005506">
    <property type="term" value="F:iron ion binding"/>
    <property type="evidence" value="ECO:0007669"/>
    <property type="project" value="InterPro"/>
</dbReference>
<comment type="cofactor">
    <cofactor evidence="1 14">
        <name>heme</name>
        <dbReference type="ChEBI" id="CHEBI:30413"/>
    </cofactor>
</comment>
<dbReference type="PRINTS" id="PR00463">
    <property type="entry name" value="EP450I"/>
</dbReference>
<evidence type="ECO:0000313" key="17">
    <source>
        <dbReference type="Proteomes" id="UP001652661"/>
    </source>
</evidence>
<proteinExistence type="inferred from homology"/>
<reference evidence="18" key="2">
    <citation type="submission" date="2025-08" db="UniProtKB">
        <authorList>
            <consortium name="RefSeq"/>
        </authorList>
    </citation>
    <scope>IDENTIFICATION</scope>
    <source>
        <strain evidence="18">14028-0561.14</strain>
        <tissue evidence="18">Whole fly</tissue>
    </source>
</reference>
<evidence type="ECO:0000256" key="4">
    <source>
        <dbReference type="ARBA" id="ARBA00004406"/>
    </source>
</evidence>
<evidence type="ECO:0000256" key="9">
    <source>
        <dbReference type="ARBA" id="ARBA00022848"/>
    </source>
</evidence>
<evidence type="ECO:0000256" key="10">
    <source>
        <dbReference type="ARBA" id="ARBA00023002"/>
    </source>
</evidence>
<evidence type="ECO:0000256" key="13">
    <source>
        <dbReference type="ARBA" id="ARBA00023136"/>
    </source>
</evidence>
<evidence type="ECO:0000256" key="6">
    <source>
        <dbReference type="ARBA" id="ARBA00022617"/>
    </source>
</evidence>
<dbReference type="GO" id="GO:0005789">
    <property type="term" value="C:endoplasmic reticulum membrane"/>
    <property type="evidence" value="ECO:0007669"/>
    <property type="project" value="UniProtKB-SubCell"/>
</dbReference>
<comment type="function">
    <text evidence="2">May be involved in the metabolism of insect hormones and in the breakdown of synthetic insecticides.</text>
</comment>